<feature type="compositionally biased region" description="Polar residues" evidence="1">
    <location>
        <begin position="176"/>
        <end position="201"/>
    </location>
</feature>
<proteinExistence type="predicted"/>
<reference evidence="2" key="1">
    <citation type="submission" date="2024-03" db="EMBL/GenBank/DDBJ databases">
        <title>Human intestinal bacterial collection.</title>
        <authorList>
            <person name="Pauvert C."/>
            <person name="Hitch T.C.A."/>
            <person name="Clavel T."/>
        </authorList>
    </citation>
    <scope>NUCLEOTIDE SEQUENCE [LARGE SCALE GENOMIC DNA]</scope>
    <source>
        <strain evidence="2">CLA-AA-H89B</strain>
    </source>
</reference>
<comment type="caution">
    <text evidence="2">The sequence shown here is derived from an EMBL/GenBank/DDBJ whole genome shotgun (WGS) entry which is preliminary data.</text>
</comment>
<gene>
    <name evidence="2" type="ORF">WMO37_02450</name>
</gene>
<evidence type="ECO:0000313" key="2">
    <source>
        <dbReference type="EMBL" id="MEQ2553873.1"/>
    </source>
</evidence>
<name>A0ABV1H2F6_9FIRM</name>
<dbReference type="EMBL" id="JBBMFS010000002">
    <property type="protein sequence ID" value="MEQ2553873.1"/>
    <property type="molecule type" value="Genomic_DNA"/>
</dbReference>
<evidence type="ECO:0000313" key="3">
    <source>
        <dbReference type="Proteomes" id="UP001546774"/>
    </source>
</evidence>
<feature type="region of interest" description="Disordered" evidence="1">
    <location>
        <begin position="140"/>
        <end position="206"/>
    </location>
</feature>
<organism evidence="2 3">
    <name type="scientific">Lachnospira intestinalis</name>
    <dbReference type="NCBI Taxonomy" id="3133158"/>
    <lineage>
        <taxon>Bacteria</taxon>
        <taxon>Bacillati</taxon>
        <taxon>Bacillota</taxon>
        <taxon>Clostridia</taxon>
        <taxon>Lachnospirales</taxon>
        <taxon>Lachnospiraceae</taxon>
        <taxon>Lachnospira</taxon>
    </lineage>
</organism>
<dbReference type="Proteomes" id="UP001546774">
    <property type="component" value="Unassembled WGS sequence"/>
</dbReference>
<evidence type="ECO:0000256" key="1">
    <source>
        <dbReference type="SAM" id="MobiDB-lite"/>
    </source>
</evidence>
<sequence length="230" mass="25807">MAKELPITEFDLRTVDESTQMFKAMIPFLDYQLQKPLSLIIRMNEFSQTLRFYNRSPGNPAIRGQSSHAYINSINDIFTNDDFLNTVMPYCPEKYAAMIEQFRSFSKVSEMMNLFQSFDDGADLFNNPIILNMMNQTVNTTNNTANSKNSKDGNTPGKTDVKAPPPKKTPADGAQNEPNVSADTTGMPKSQHTSGTKSSAPPTGLLNMLLTPEQQKQYDTYMKTLSDFNL</sequence>
<keyword evidence="3" id="KW-1185">Reference proteome</keyword>
<accession>A0ABV1H2F6</accession>
<protein>
    <submittedName>
        <fullName evidence="2">Uncharacterized protein</fullName>
    </submittedName>
</protein>